<comment type="caution">
    <text evidence="3">The sequence shown here is derived from an EMBL/GenBank/DDBJ whole genome shotgun (WGS) entry which is preliminary data.</text>
</comment>
<organism evidence="3 4">
    <name type="scientific">Paramecium sonneborni</name>
    <dbReference type="NCBI Taxonomy" id="65129"/>
    <lineage>
        <taxon>Eukaryota</taxon>
        <taxon>Sar</taxon>
        <taxon>Alveolata</taxon>
        <taxon>Ciliophora</taxon>
        <taxon>Intramacronucleata</taxon>
        <taxon>Oligohymenophorea</taxon>
        <taxon>Peniculida</taxon>
        <taxon>Parameciidae</taxon>
        <taxon>Paramecium</taxon>
    </lineage>
</organism>
<dbReference type="InterPro" id="IPR038800">
    <property type="entry name" value="CCDC17"/>
</dbReference>
<feature type="region of interest" description="Disordered" evidence="2">
    <location>
        <begin position="961"/>
        <end position="982"/>
    </location>
</feature>
<evidence type="ECO:0000313" key="3">
    <source>
        <dbReference type="EMBL" id="CAD8064935.1"/>
    </source>
</evidence>
<dbReference type="PANTHER" id="PTHR33820">
    <property type="entry name" value="COILED-COIL DOMAIN-CONTAINING PROTEIN 17"/>
    <property type="match status" value="1"/>
</dbReference>
<feature type="region of interest" description="Disordered" evidence="2">
    <location>
        <begin position="727"/>
        <end position="777"/>
    </location>
</feature>
<accession>A0A8S1LF10</accession>
<sequence length="1136" mass="132040">MSRILSDSLLEQANQKSNLSIRQPNHDQEAQEMFSLLNKLHIIQGEYEKDMAKIQAEINQLDRGGMKFLTPEQVQKKYYLQNLMSQRQATHGKEQQFLKNLQNYREQYILNEKLMNTKGISNQEMYKKREEILKMKLQYEQLQTEKAKVYREQQNPNTLSSVGLSVLMDVSKNQNFDAAKQKLNKDEARLQFLKARQADDILHRDLDEVMNSGPGDNTQNEVRYLLKQSIGKTQREQLEHLSKIRQQLEEYNRGNTRLVLPFEQINDNKKVVNDQDSYLNEIDQLRKDYVQAGGVDPNFLLNLSQLERGINRKGNGSQYEISKQPQHIHIPQNQRNTVYLQPQPNISYQQPNVSYQQPNVSYSQPNLHRPQGLQIQDNQLNTNSLSSHPIYQYLPQSFRDELMQLQLQTQPMKVQEKKKIDPNNADDMTLEYLRNQEAELLLMMSKLDPRSADHSRLMDNYKELQKLRNLIEKAIFDKRVSEAINKDKEYRKKLIKQQVNLFDRSNRAVHYAASEGFVLFFDYASMVEIQFHTLRINYGIFRKGSDMYPYKQTKDSLTAFETYRTNKAVFFDRDVIRDLEAYPDTYVFVELWGYQSNIPEVIGWSMIRLFQDEGKLLIGRFRIPFYNQKLNPNFLFTQALPYVNNTLVYGRICLPGDPILDSNDIIVIESEYDMPDMHIHTTAHAASLAEIQDVYLTESKKFEKKKEIPPVDLGSTNQNFKQHIPQLSHTNQSADSPVTKSGGATSKMKNRFSNKSSKVQSKNTTPTPGSQTNRQKSQFGDAKLTFRLIKLAKLPTNEYKTAPIKLKLGVFNGSKILEDFEQQPQMAVLQLEPVKTSVDKEIEFKTKHDFTLSLDWLYNYRGDDVMLFVGLFINQKDLFGWLATPLFYLDNVQNEYKMKLGAYQCNLLAPPGQSPPFNPETMKKQEIEVDFIIMTTDQKSNQLPLYDTYVSLSNQSKLDQSKISNVNKSSSRSQGPIPSIFNKSQDKSVEQSYAQKVIILLEMLNGVIKDDEYIVDVAICCKDKVVYDVNDEPCKYKIDQTFESQKGAILFQDEKIEFEIDFNTEKNQGITKQACQLLLYFSTKKDKVTWFVHDLIKYGRYSLPTLNLPFQKPPIDKTKLQNHTLMTLAFDLKPIL</sequence>
<protein>
    <submittedName>
        <fullName evidence="3">Uncharacterized protein</fullName>
    </submittedName>
</protein>
<keyword evidence="4" id="KW-1185">Reference proteome</keyword>
<dbReference type="EMBL" id="CAJJDN010000019">
    <property type="protein sequence ID" value="CAD8064935.1"/>
    <property type="molecule type" value="Genomic_DNA"/>
</dbReference>
<dbReference type="Proteomes" id="UP000692954">
    <property type="component" value="Unassembled WGS sequence"/>
</dbReference>
<gene>
    <name evidence="3" type="ORF">PSON_ATCC_30995.1.T0190385</name>
</gene>
<dbReference type="OrthoDB" id="289416at2759"/>
<feature type="coiled-coil region" evidence="1">
    <location>
        <begin position="125"/>
        <end position="152"/>
    </location>
</feature>
<dbReference type="PANTHER" id="PTHR33820:SF2">
    <property type="entry name" value="COILED-COIL DOMAIN-CONTAINING PROTEIN 17"/>
    <property type="match status" value="1"/>
</dbReference>
<evidence type="ECO:0000256" key="2">
    <source>
        <dbReference type="SAM" id="MobiDB-lite"/>
    </source>
</evidence>
<feature type="compositionally biased region" description="Polar residues" evidence="2">
    <location>
        <begin position="727"/>
        <end position="744"/>
    </location>
</feature>
<evidence type="ECO:0000256" key="1">
    <source>
        <dbReference type="SAM" id="Coils"/>
    </source>
</evidence>
<proteinExistence type="predicted"/>
<evidence type="ECO:0000313" key="4">
    <source>
        <dbReference type="Proteomes" id="UP000692954"/>
    </source>
</evidence>
<reference evidence="3" key="1">
    <citation type="submission" date="2021-01" db="EMBL/GenBank/DDBJ databases">
        <authorList>
            <consortium name="Genoscope - CEA"/>
            <person name="William W."/>
        </authorList>
    </citation>
    <scope>NUCLEOTIDE SEQUENCE</scope>
</reference>
<keyword evidence="1" id="KW-0175">Coiled coil</keyword>
<feature type="compositionally biased region" description="Polar residues" evidence="2">
    <location>
        <begin position="961"/>
        <end position="976"/>
    </location>
</feature>
<dbReference type="AlphaFoldDB" id="A0A8S1LF10"/>
<name>A0A8S1LF10_9CILI</name>
<feature type="compositionally biased region" description="Polar residues" evidence="2">
    <location>
        <begin position="751"/>
        <end position="777"/>
    </location>
</feature>